<keyword evidence="5" id="KW-1185">Reference proteome</keyword>
<dbReference type="InterPro" id="IPR050097">
    <property type="entry name" value="Ferredoxin-NADP_redctase_2"/>
</dbReference>
<evidence type="ECO:0000313" key="4">
    <source>
        <dbReference type="EMBL" id="MFD2546723.1"/>
    </source>
</evidence>
<evidence type="ECO:0000256" key="2">
    <source>
        <dbReference type="ARBA" id="ARBA00023002"/>
    </source>
</evidence>
<proteinExistence type="predicted"/>
<dbReference type="Pfam" id="PF07992">
    <property type="entry name" value="Pyr_redox_2"/>
    <property type="match status" value="1"/>
</dbReference>
<evidence type="ECO:0000313" key="5">
    <source>
        <dbReference type="Proteomes" id="UP001597545"/>
    </source>
</evidence>
<dbReference type="EMBL" id="JBHULR010000003">
    <property type="protein sequence ID" value="MFD2546723.1"/>
    <property type="molecule type" value="Genomic_DNA"/>
</dbReference>
<dbReference type="PANTHER" id="PTHR48105">
    <property type="entry name" value="THIOREDOXIN REDUCTASE 1-RELATED-RELATED"/>
    <property type="match status" value="1"/>
</dbReference>
<evidence type="ECO:0000256" key="1">
    <source>
        <dbReference type="ARBA" id="ARBA00022630"/>
    </source>
</evidence>
<dbReference type="InterPro" id="IPR036188">
    <property type="entry name" value="FAD/NAD-bd_sf"/>
</dbReference>
<gene>
    <name evidence="4" type="ORF">ACFSR5_03580</name>
</gene>
<feature type="domain" description="FAD/NAD(P)-binding" evidence="3">
    <location>
        <begin position="4"/>
        <end position="282"/>
    </location>
</feature>
<keyword evidence="2" id="KW-0560">Oxidoreductase</keyword>
<reference evidence="5" key="1">
    <citation type="journal article" date="2019" name="Int. J. Syst. Evol. Microbiol.">
        <title>The Global Catalogue of Microorganisms (GCM) 10K type strain sequencing project: providing services to taxonomists for standard genome sequencing and annotation.</title>
        <authorList>
            <consortium name="The Broad Institute Genomics Platform"/>
            <consortium name="The Broad Institute Genome Sequencing Center for Infectious Disease"/>
            <person name="Wu L."/>
            <person name="Ma J."/>
        </authorList>
    </citation>
    <scope>NUCLEOTIDE SEQUENCE [LARGE SCALE GENOMIC DNA]</scope>
    <source>
        <strain evidence="5">KCTC 42662</strain>
    </source>
</reference>
<dbReference type="PRINTS" id="PR00368">
    <property type="entry name" value="FADPNR"/>
</dbReference>
<comment type="caution">
    <text evidence="4">The sequence shown here is derived from an EMBL/GenBank/DDBJ whole genome shotgun (WGS) entry which is preliminary data.</text>
</comment>
<dbReference type="RefSeq" id="WP_380900795.1">
    <property type="nucleotide sequence ID" value="NZ_JBHUEG010000007.1"/>
</dbReference>
<dbReference type="InterPro" id="IPR023753">
    <property type="entry name" value="FAD/NAD-binding_dom"/>
</dbReference>
<protein>
    <submittedName>
        <fullName evidence="4">NAD(P)/FAD-dependent oxidoreductase</fullName>
    </submittedName>
</protein>
<dbReference type="Gene3D" id="3.50.50.60">
    <property type="entry name" value="FAD/NAD(P)-binding domain"/>
    <property type="match status" value="2"/>
</dbReference>
<dbReference type="SUPFAM" id="SSF51905">
    <property type="entry name" value="FAD/NAD(P)-binding domain"/>
    <property type="match status" value="1"/>
</dbReference>
<sequence length="299" mass="33040">MKTYDVIIIGGSYAGLAAALALGRLEQHTLIIDDERPCNRYAREAHNVLAHDGDIPATLIGTAKSQLATYPTIYYLNDRVQTATPASEGLIVKTVRKKAFRTKKLVLATGIVDQLPETPGFIDCWGKSVLDCPYCHGYAYRKQKTVVLAEGKEAVRLLSLVRNLTEDITVVAPDHRSFSSAQRNKLKRKGVNIIEKHIESFAHTNGQVSRILFRDQSSIAANVVYATLPFAFPDNLPEQLGCQLTKQGYIKVNKFQQTTVPHVYACGDNSNFLRSITSAIYAGHKTGMSINKELSILAF</sequence>
<dbReference type="Proteomes" id="UP001597545">
    <property type="component" value="Unassembled WGS sequence"/>
</dbReference>
<accession>A0ABW5KF50</accession>
<evidence type="ECO:0000259" key="3">
    <source>
        <dbReference type="Pfam" id="PF07992"/>
    </source>
</evidence>
<organism evidence="4 5">
    <name type="scientific">Sphingobacterium suaedae</name>
    <dbReference type="NCBI Taxonomy" id="1686402"/>
    <lineage>
        <taxon>Bacteria</taxon>
        <taxon>Pseudomonadati</taxon>
        <taxon>Bacteroidota</taxon>
        <taxon>Sphingobacteriia</taxon>
        <taxon>Sphingobacteriales</taxon>
        <taxon>Sphingobacteriaceae</taxon>
        <taxon>Sphingobacterium</taxon>
    </lineage>
</organism>
<keyword evidence="1" id="KW-0285">Flavoprotein</keyword>
<name>A0ABW5KF50_9SPHI</name>
<dbReference type="PRINTS" id="PR00469">
    <property type="entry name" value="PNDRDTASEII"/>
</dbReference>